<dbReference type="PROSITE" id="PS00787">
    <property type="entry name" value="CHORISMATE_SYNTHASE_1"/>
    <property type="match status" value="1"/>
</dbReference>
<evidence type="ECO:0000256" key="3">
    <source>
        <dbReference type="ARBA" id="ARBA00013036"/>
    </source>
</evidence>
<comment type="cofactor">
    <cofactor evidence="11 12">
        <name>FMNH2</name>
        <dbReference type="ChEBI" id="CHEBI:57618"/>
    </cofactor>
    <text evidence="11 12">Reduced FMN (FMNH(2)).</text>
</comment>
<comment type="pathway">
    <text evidence="1 11 12">Metabolic intermediate biosynthesis; chorismate biosynthesis; chorismate from D-erythrose 4-phosphate and phosphoenolpyruvate: step 7/7.</text>
</comment>
<dbReference type="NCBIfam" id="TIGR00033">
    <property type="entry name" value="aroC"/>
    <property type="match status" value="1"/>
</dbReference>
<comment type="caution">
    <text evidence="13">The sequence shown here is derived from an EMBL/GenBank/DDBJ whole genome shotgun (WGS) entry which is preliminary data.</text>
</comment>
<dbReference type="PROSITE" id="PS00788">
    <property type="entry name" value="CHORISMATE_SYNTHASE_2"/>
    <property type="match status" value="1"/>
</dbReference>
<keyword evidence="7 11" id="KW-0274">FAD</keyword>
<dbReference type="GO" id="GO:0004107">
    <property type="term" value="F:chorismate synthase activity"/>
    <property type="evidence" value="ECO:0007669"/>
    <property type="project" value="UniProtKB-EC"/>
</dbReference>
<gene>
    <name evidence="11 13" type="primary">aroC</name>
    <name evidence="13" type="ORF">ISU02_07885</name>
</gene>
<comment type="function">
    <text evidence="11">Catalyzes the anti-1,4-elimination of the C-3 phosphate and the C-6 proR hydrogen from 5-enolpyruvylshikimate-3-phosphate (EPSP) to yield chorismate, which is the branch point compound that serves as the starting substrate for the three terminal pathways of aromatic amino acid biosynthesis. This reaction introduces a second double bond into the aromatic ring system.</text>
</comment>
<comment type="subunit">
    <text evidence="11">Homotetramer.</text>
</comment>
<evidence type="ECO:0000256" key="6">
    <source>
        <dbReference type="ARBA" id="ARBA00022643"/>
    </source>
</evidence>
<comment type="caution">
    <text evidence="11">Lacks conserved residue(s) required for the propagation of feature annotation.</text>
</comment>
<name>A0ABR9ZRT0_9FIRM</name>
<accession>A0ABR9ZRT0</accession>
<dbReference type="InterPro" id="IPR035904">
    <property type="entry name" value="Chorismate_synth_AroC_sf"/>
</dbReference>
<keyword evidence="10 11" id="KW-0456">Lyase</keyword>
<evidence type="ECO:0000256" key="5">
    <source>
        <dbReference type="ARBA" id="ARBA00022630"/>
    </source>
</evidence>
<dbReference type="Pfam" id="PF01264">
    <property type="entry name" value="Chorismate_synt"/>
    <property type="match status" value="1"/>
</dbReference>
<dbReference type="InterPro" id="IPR000453">
    <property type="entry name" value="Chorismate_synth"/>
</dbReference>
<proteinExistence type="inferred from homology"/>
<evidence type="ECO:0000256" key="1">
    <source>
        <dbReference type="ARBA" id="ARBA00005044"/>
    </source>
</evidence>
<keyword evidence="8 11" id="KW-0521">NADP</keyword>
<evidence type="ECO:0000256" key="10">
    <source>
        <dbReference type="ARBA" id="ARBA00023239"/>
    </source>
</evidence>
<evidence type="ECO:0000313" key="13">
    <source>
        <dbReference type="EMBL" id="MBF4693036.1"/>
    </source>
</evidence>
<dbReference type="RefSeq" id="WP_194701269.1">
    <property type="nucleotide sequence ID" value="NZ_JADKNH010000004.1"/>
</dbReference>
<feature type="binding site" evidence="11">
    <location>
        <position position="47"/>
    </location>
    <ligand>
        <name>NADP(+)</name>
        <dbReference type="ChEBI" id="CHEBI:58349"/>
    </ligand>
</feature>
<dbReference type="NCBIfam" id="NF003793">
    <property type="entry name" value="PRK05382.1"/>
    <property type="match status" value="1"/>
</dbReference>
<evidence type="ECO:0000256" key="11">
    <source>
        <dbReference type="HAMAP-Rule" id="MF_00300"/>
    </source>
</evidence>
<evidence type="ECO:0000256" key="8">
    <source>
        <dbReference type="ARBA" id="ARBA00022857"/>
    </source>
</evidence>
<keyword evidence="6 11" id="KW-0288">FMN</keyword>
<feature type="binding site" evidence="11">
    <location>
        <begin position="303"/>
        <end position="307"/>
    </location>
    <ligand>
        <name>FMN</name>
        <dbReference type="ChEBI" id="CHEBI:58210"/>
    </ligand>
</feature>
<reference evidence="13 14" key="1">
    <citation type="submission" date="2020-11" db="EMBL/GenBank/DDBJ databases">
        <title>Fusibacter basophilias sp. nov.</title>
        <authorList>
            <person name="Qiu D."/>
        </authorList>
    </citation>
    <scope>NUCLEOTIDE SEQUENCE [LARGE SCALE GENOMIC DNA]</scope>
    <source>
        <strain evidence="13 14">Q10-2</strain>
    </source>
</reference>
<dbReference type="InterPro" id="IPR020541">
    <property type="entry name" value="Chorismate_synthase_CS"/>
</dbReference>
<dbReference type="CDD" id="cd07304">
    <property type="entry name" value="Chorismate_synthase"/>
    <property type="match status" value="1"/>
</dbReference>
<comment type="similarity">
    <text evidence="2 11 12">Belongs to the chorismate synthase family.</text>
</comment>
<keyword evidence="5 11" id="KW-0285">Flavoprotein</keyword>
<evidence type="ECO:0000256" key="9">
    <source>
        <dbReference type="ARBA" id="ARBA00023141"/>
    </source>
</evidence>
<dbReference type="Gene3D" id="3.60.150.10">
    <property type="entry name" value="Chorismate synthase AroC"/>
    <property type="match status" value="1"/>
</dbReference>
<keyword evidence="9 11" id="KW-0057">Aromatic amino acid biosynthesis</keyword>
<dbReference type="EMBL" id="JADKNH010000004">
    <property type="protein sequence ID" value="MBF4693036.1"/>
    <property type="molecule type" value="Genomic_DNA"/>
</dbReference>
<dbReference type="PANTHER" id="PTHR21085:SF0">
    <property type="entry name" value="CHORISMATE SYNTHASE"/>
    <property type="match status" value="1"/>
</dbReference>
<evidence type="ECO:0000256" key="12">
    <source>
        <dbReference type="RuleBase" id="RU000605"/>
    </source>
</evidence>
<keyword evidence="4 11" id="KW-0028">Amino-acid biosynthesis</keyword>
<evidence type="ECO:0000256" key="2">
    <source>
        <dbReference type="ARBA" id="ARBA00008014"/>
    </source>
</evidence>
<feature type="binding site" evidence="11">
    <location>
        <begin position="125"/>
        <end position="127"/>
    </location>
    <ligand>
        <name>FMN</name>
        <dbReference type="ChEBI" id="CHEBI:58210"/>
    </ligand>
</feature>
<organism evidence="13 14">
    <name type="scientific">Fusibacter ferrireducens</name>
    <dbReference type="NCBI Taxonomy" id="2785058"/>
    <lineage>
        <taxon>Bacteria</taxon>
        <taxon>Bacillati</taxon>
        <taxon>Bacillota</taxon>
        <taxon>Clostridia</taxon>
        <taxon>Eubacteriales</taxon>
        <taxon>Eubacteriales Family XII. Incertae Sedis</taxon>
        <taxon>Fusibacter</taxon>
    </lineage>
</organism>
<evidence type="ECO:0000313" key="14">
    <source>
        <dbReference type="Proteomes" id="UP000614200"/>
    </source>
</evidence>
<evidence type="ECO:0000256" key="4">
    <source>
        <dbReference type="ARBA" id="ARBA00022605"/>
    </source>
</evidence>
<comment type="catalytic activity">
    <reaction evidence="11 12">
        <text>5-O-(1-carboxyvinyl)-3-phosphoshikimate = chorismate + phosphate</text>
        <dbReference type="Rhea" id="RHEA:21020"/>
        <dbReference type="ChEBI" id="CHEBI:29748"/>
        <dbReference type="ChEBI" id="CHEBI:43474"/>
        <dbReference type="ChEBI" id="CHEBI:57701"/>
        <dbReference type="EC" id="4.2.3.5"/>
    </reaction>
</comment>
<dbReference type="HAMAP" id="MF_00300">
    <property type="entry name" value="Chorismate_synth"/>
    <property type="match status" value="1"/>
</dbReference>
<feature type="binding site" evidence="11">
    <location>
        <position position="330"/>
    </location>
    <ligand>
        <name>FMN</name>
        <dbReference type="ChEBI" id="CHEBI:58210"/>
    </ligand>
</feature>
<protein>
    <recommendedName>
        <fullName evidence="3 11">Chorismate synthase</fullName>
        <shortName evidence="11">CS</shortName>
        <ecNumber evidence="3 11">4.2.3.5</ecNumber>
    </recommendedName>
    <alternativeName>
        <fullName evidence="11">5-enolpyruvylshikimate-3-phosphate phospholyase</fullName>
    </alternativeName>
</protein>
<dbReference type="Proteomes" id="UP000614200">
    <property type="component" value="Unassembled WGS sequence"/>
</dbReference>
<dbReference type="SUPFAM" id="SSF103263">
    <property type="entry name" value="Chorismate synthase, AroC"/>
    <property type="match status" value="1"/>
</dbReference>
<dbReference type="EC" id="4.2.3.5" evidence="3 11"/>
<dbReference type="PIRSF" id="PIRSF001456">
    <property type="entry name" value="Chorismate_synth"/>
    <property type="match status" value="1"/>
</dbReference>
<sequence>MGSQIGEIFKISIFGESHGTAIGCVIEGIPAGTKLDLDLIRKRMAQRKPGQGSFTTPRQEGDRFEILSGFFNDHTTGTPLCMMIKNHDTRSKDYEKTKSLLRPSHADYTGAIKWHGANDFRGGGHFSARLTAPLVFAGAIAEQLLSEQNIKIISQVASVGTVTCKSLTDYTDIEPLLNQFDETPLLIHSDYEASVLEEIENARNALDSVGGVVETLVLNMPVGVGNPMFDTIESELSYGLFGIPAVKGVSFGKGFDISKMRGSEANDAFIMEEDMIKTKTNHNGGINGGISNGMPIWFRCAFKPTPSIAKPQDTVNLETLKEEKLEIVGRHDPCVALRGAVVVKAVTAIKIYDLIRKEMSNG</sequence>
<feature type="binding site" evidence="11">
    <location>
        <position position="288"/>
    </location>
    <ligand>
        <name>FMN</name>
        <dbReference type="ChEBI" id="CHEBI:58210"/>
    </ligand>
</feature>
<keyword evidence="14" id="KW-1185">Reference proteome</keyword>
<evidence type="ECO:0000256" key="7">
    <source>
        <dbReference type="ARBA" id="ARBA00022827"/>
    </source>
</evidence>
<dbReference type="PANTHER" id="PTHR21085">
    <property type="entry name" value="CHORISMATE SYNTHASE"/>
    <property type="match status" value="1"/>
</dbReference>